<dbReference type="InterPro" id="IPR002657">
    <property type="entry name" value="BilAc:Na_symport/Acr3"/>
</dbReference>
<feature type="transmembrane region" description="Helical" evidence="6">
    <location>
        <begin position="122"/>
        <end position="145"/>
    </location>
</feature>
<protein>
    <submittedName>
        <fullName evidence="7">Uncharacterized protein</fullName>
    </submittedName>
</protein>
<evidence type="ECO:0000256" key="5">
    <source>
        <dbReference type="ARBA" id="ARBA00023136"/>
    </source>
</evidence>
<feature type="transmembrane region" description="Helical" evidence="6">
    <location>
        <begin position="186"/>
        <end position="209"/>
    </location>
</feature>
<dbReference type="PANTHER" id="PTHR10361:SF28">
    <property type="entry name" value="P3 PROTEIN-RELATED"/>
    <property type="match status" value="1"/>
</dbReference>
<evidence type="ECO:0000256" key="3">
    <source>
        <dbReference type="ARBA" id="ARBA00022692"/>
    </source>
</evidence>
<keyword evidence="5 6" id="KW-0472">Membrane</keyword>
<comment type="similarity">
    <text evidence="2">Belongs to the bile acid:sodium symporter (BASS) (TC 2.A.28) family.</text>
</comment>
<evidence type="ECO:0000313" key="8">
    <source>
        <dbReference type="Proteomes" id="UP000193944"/>
    </source>
</evidence>
<comment type="subcellular location">
    <subcellularLocation>
        <location evidence="1">Membrane</location>
        <topology evidence="1">Multi-pass membrane protein</topology>
    </subcellularLocation>
</comment>
<dbReference type="AlphaFoldDB" id="A0A1Y1XAS5"/>
<evidence type="ECO:0000256" key="1">
    <source>
        <dbReference type="ARBA" id="ARBA00004141"/>
    </source>
</evidence>
<evidence type="ECO:0000256" key="4">
    <source>
        <dbReference type="ARBA" id="ARBA00022989"/>
    </source>
</evidence>
<feature type="transmembrane region" description="Helical" evidence="6">
    <location>
        <begin position="157"/>
        <end position="180"/>
    </location>
</feature>
<dbReference type="Gene3D" id="1.20.1530.20">
    <property type="match status" value="1"/>
</dbReference>
<organism evidence="7 8">
    <name type="scientific">Anaeromyces robustus</name>
    <dbReference type="NCBI Taxonomy" id="1754192"/>
    <lineage>
        <taxon>Eukaryota</taxon>
        <taxon>Fungi</taxon>
        <taxon>Fungi incertae sedis</taxon>
        <taxon>Chytridiomycota</taxon>
        <taxon>Chytridiomycota incertae sedis</taxon>
        <taxon>Neocallimastigomycetes</taxon>
        <taxon>Neocallimastigales</taxon>
        <taxon>Neocallimastigaceae</taxon>
        <taxon>Anaeromyces</taxon>
    </lineage>
</organism>
<feature type="transmembrane region" description="Helical" evidence="6">
    <location>
        <begin position="288"/>
        <end position="304"/>
    </location>
</feature>
<dbReference type="GO" id="GO:0016020">
    <property type="term" value="C:membrane"/>
    <property type="evidence" value="ECO:0007669"/>
    <property type="project" value="UniProtKB-SubCell"/>
</dbReference>
<keyword evidence="4 6" id="KW-1133">Transmembrane helix</keyword>
<dbReference type="InterPro" id="IPR004710">
    <property type="entry name" value="Bilac:Na_transpt"/>
</dbReference>
<feature type="transmembrane region" description="Helical" evidence="6">
    <location>
        <begin position="316"/>
        <end position="336"/>
    </location>
</feature>
<dbReference type="Proteomes" id="UP000193944">
    <property type="component" value="Unassembled WGS sequence"/>
</dbReference>
<reference evidence="7 8" key="2">
    <citation type="submission" date="2016-08" db="EMBL/GenBank/DDBJ databases">
        <title>Pervasive Adenine N6-methylation of Active Genes in Fungi.</title>
        <authorList>
            <consortium name="DOE Joint Genome Institute"/>
            <person name="Mondo S.J."/>
            <person name="Dannebaum R.O."/>
            <person name="Kuo R.C."/>
            <person name="Labutti K."/>
            <person name="Haridas S."/>
            <person name="Kuo A."/>
            <person name="Salamov A."/>
            <person name="Ahrendt S.R."/>
            <person name="Lipzen A."/>
            <person name="Sullivan W."/>
            <person name="Andreopoulos W.B."/>
            <person name="Clum A."/>
            <person name="Lindquist E."/>
            <person name="Daum C."/>
            <person name="Ramamoorthy G.K."/>
            <person name="Gryganskyi A."/>
            <person name="Culley D."/>
            <person name="Magnuson J.K."/>
            <person name="James T.Y."/>
            <person name="O'Malley M.A."/>
            <person name="Stajich J.E."/>
            <person name="Spatafora J.W."/>
            <person name="Visel A."/>
            <person name="Grigoriev I.V."/>
        </authorList>
    </citation>
    <scope>NUCLEOTIDE SEQUENCE [LARGE SCALE GENOMIC DNA]</scope>
    <source>
        <strain evidence="7 8">S4</strain>
    </source>
</reference>
<evidence type="ECO:0000313" key="7">
    <source>
        <dbReference type="EMBL" id="ORX82813.1"/>
    </source>
</evidence>
<feature type="transmembrane region" description="Helical" evidence="6">
    <location>
        <begin position="348"/>
        <end position="370"/>
    </location>
</feature>
<sequence>MNHMLILEESDLNFSINLNNIPIHPINITLLSNDNFKHFEVSNPYIYFPSGYQSLTLENNNTVLQKQIENYELSKKFSLKKKLLGKSELHFDILTNETNISYDDYIKNSIKINVEHSLSPPFYIIIIATFLFIFSSGLNLSGYTLKRTFTNKENGKSIICGIICQFIIVPLISITISILFKQTNYQRFSVFLVSISPGSIIAPIFTYYIGGDRALAESLCLISTLLGSLLYAYYMWIYFILSNLGTEMFRFSLVFLLCIIVYLILPLTAGMLIQHYKPLWASWLRKGIPLWGAMTIVTSFVVALKDYAEAFAKNWQIYSISIILTSISLGISTLVSKFFKLNSQKTRTICLNTALPNIPLAITIMQGLLIPNCAQVLQAFPLFHLFWMIIECTIICVIIYYFFPLIENINETSEPFEANYDQENEETRILTSTRNI</sequence>
<accession>A0A1Y1XAS5</accession>
<keyword evidence="3 6" id="KW-0812">Transmembrane</keyword>
<dbReference type="PANTHER" id="PTHR10361">
    <property type="entry name" value="SODIUM-BILE ACID COTRANSPORTER"/>
    <property type="match status" value="1"/>
</dbReference>
<dbReference type="Pfam" id="PF01758">
    <property type="entry name" value="SBF"/>
    <property type="match status" value="1"/>
</dbReference>
<dbReference type="EMBL" id="MCFG01000086">
    <property type="protein sequence ID" value="ORX82813.1"/>
    <property type="molecule type" value="Genomic_DNA"/>
</dbReference>
<gene>
    <name evidence="7" type="ORF">BCR32DRAFT_292371</name>
</gene>
<feature type="transmembrane region" description="Helical" evidence="6">
    <location>
        <begin position="253"/>
        <end position="276"/>
    </location>
</feature>
<proteinExistence type="inferred from homology"/>
<feature type="transmembrane region" description="Helical" evidence="6">
    <location>
        <begin position="221"/>
        <end position="241"/>
    </location>
</feature>
<keyword evidence="8" id="KW-1185">Reference proteome</keyword>
<feature type="transmembrane region" description="Helical" evidence="6">
    <location>
        <begin position="382"/>
        <end position="403"/>
    </location>
</feature>
<name>A0A1Y1XAS5_9FUNG</name>
<comment type="caution">
    <text evidence="7">The sequence shown here is derived from an EMBL/GenBank/DDBJ whole genome shotgun (WGS) entry which is preliminary data.</text>
</comment>
<reference evidence="7 8" key="1">
    <citation type="submission" date="2016-08" db="EMBL/GenBank/DDBJ databases">
        <title>A Parts List for Fungal Cellulosomes Revealed by Comparative Genomics.</title>
        <authorList>
            <consortium name="DOE Joint Genome Institute"/>
            <person name="Haitjema C.H."/>
            <person name="Gilmore S.P."/>
            <person name="Henske J.K."/>
            <person name="Solomon K.V."/>
            <person name="De Groot R."/>
            <person name="Kuo A."/>
            <person name="Mondo S.J."/>
            <person name="Salamov A.A."/>
            <person name="Labutti K."/>
            <person name="Zhao Z."/>
            <person name="Chiniquy J."/>
            <person name="Barry K."/>
            <person name="Brewer H.M."/>
            <person name="Purvine S.O."/>
            <person name="Wright A.T."/>
            <person name="Boxma B."/>
            <person name="Van Alen T."/>
            <person name="Hackstein J.H."/>
            <person name="Baker S.E."/>
            <person name="Grigoriev I.V."/>
            <person name="O'Malley M.A."/>
        </authorList>
    </citation>
    <scope>NUCLEOTIDE SEQUENCE [LARGE SCALE GENOMIC DNA]</scope>
    <source>
        <strain evidence="7 8">S4</strain>
    </source>
</reference>
<dbReference type="OrthoDB" id="203097at2759"/>
<evidence type="ECO:0000256" key="2">
    <source>
        <dbReference type="ARBA" id="ARBA00006528"/>
    </source>
</evidence>
<evidence type="ECO:0000256" key="6">
    <source>
        <dbReference type="SAM" id="Phobius"/>
    </source>
</evidence>
<dbReference type="InterPro" id="IPR038770">
    <property type="entry name" value="Na+/solute_symporter_sf"/>
</dbReference>